<dbReference type="PANTHER" id="PTHR10192">
    <property type="entry name" value="MOLYBDOPTERIN BIOSYNTHESIS PROTEIN"/>
    <property type="match status" value="1"/>
</dbReference>
<reference evidence="5" key="1">
    <citation type="journal article" date="2019" name="Int. J. Syst. Evol. Microbiol.">
        <title>The Global Catalogue of Microorganisms (GCM) 10K type strain sequencing project: providing services to taxonomists for standard genome sequencing and annotation.</title>
        <authorList>
            <consortium name="The Broad Institute Genomics Platform"/>
            <consortium name="The Broad Institute Genome Sequencing Center for Infectious Disease"/>
            <person name="Wu L."/>
            <person name="Ma J."/>
        </authorList>
    </citation>
    <scope>NUCLEOTIDE SEQUENCE [LARGE SCALE GENOMIC DNA]</scope>
    <source>
        <strain evidence="5">CGMCC 1.12750</strain>
    </source>
</reference>
<comment type="cofactor">
    <cofactor evidence="1">
        <name>Mg(2+)</name>
        <dbReference type="ChEBI" id="CHEBI:18420"/>
    </cofactor>
</comment>
<dbReference type="Proteomes" id="UP001596516">
    <property type="component" value="Unassembled WGS sequence"/>
</dbReference>
<evidence type="ECO:0000256" key="1">
    <source>
        <dbReference type="RuleBase" id="RU365090"/>
    </source>
</evidence>
<dbReference type="PANTHER" id="PTHR10192:SF5">
    <property type="entry name" value="GEPHYRIN"/>
    <property type="match status" value="1"/>
</dbReference>
<feature type="transmembrane region" description="Helical" evidence="2">
    <location>
        <begin position="248"/>
        <end position="270"/>
    </location>
</feature>
<dbReference type="InterPro" id="IPR005110">
    <property type="entry name" value="MoeA_linker/N"/>
</dbReference>
<dbReference type="Gene3D" id="3.90.105.10">
    <property type="entry name" value="Molybdopterin biosynthesis moea protein, domain 2"/>
    <property type="match status" value="1"/>
</dbReference>
<keyword evidence="5" id="KW-1185">Reference proteome</keyword>
<keyword evidence="2" id="KW-0472">Membrane</keyword>
<accession>A0ABW2UK79</accession>
<dbReference type="Gene3D" id="2.170.190.11">
    <property type="entry name" value="Molybdopterin biosynthesis moea protein, domain 3"/>
    <property type="match status" value="1"/>
</dbReference>
<comment type="similarity">
    <text evidence="1">Belongs to the MoeA family.</text>
</comment>
<evidence type="ECO:0000259" key="3">
    <source>
        <dbReference type="Pfam" id="PF03453"/>
    </source>
</evidence>
<keyword evidence="2" id="KW-1133">Transmembrane helix</keyword>
<comment type="function">
    <text evidence="1">Catalyzes the insertion of molybdate into adenylated molybdopterin with the concomitant release of AMP.</text>
</comment>
<dbReference type="Pfam" id="PF03453">
    <property type="entry name" value="MoeA_N"/>
    <property type="match status" value="1"/>
</dbReference>
<gene>
    <name evidence="4" type="ORF">ACFQXB_10505</name>
</gene>
<keyword evidence="1" id="KW-0808">Transferase</keyword>
<dbReference type="RefSeq" id="WP_377403144.1">
    <property type="nucleotide sequence ID" value="NZ_JBHTFQ010000005.1"/>
</dbReference>
<proteinExistence type="inferred from homology"/>
<dbReference type="EC" id="2.10.1.1" evidence="1"/>
<comment type="pathway">
    <text evidence="1">Cofactor biosynthesis; molybdopterin biosynthesis.</text>
</comment>
<evidence type="ECO:0000256" key="2">
    <source>
        <dbReference type="SAM" id="Phobius"/>
    </source>
</evidence>
<keyword evidence="1" id="KW-0500">Molybdenum</keyword>
<name>A0ABW2UK79_9RHOB</name>
<dbReference type="InterPro" id="IPR038987">
    <property type="entry name" value="MoeA-like"/>
</dbReference>
<protein>
    <recommendedName>
        <fullName evidence="1">Molybdopterin molybdenumtransferase</fullName>
        <ecNumber evidence="1">2.10.1.1</ecNumber>
    </recommendedName>
</protein>
<dbReference type="InterPro" id="IPR036135">
    <property type="entry name" value="MoeA_linker/N_sf"/>
</dbReference>
<keyword evidence="1" id="KW-0460">Magnesium</keyword>
<evidence type="ECO:0000313" key="4">
    <source>
        <dbReference type="EMBL" id="MFC7704623.1"/>
    </source>
</evidence>
<dbReference type="EMBL" id="JBHTFQ010000005">
    <property type="protein sequence ID" value="MFC7704623.1"/>
    <property type="molecule type" value="Genomic_DNA"/>
</dbReference>
<dbReference type="SUPFAM" id="SSF63882">
    <property type="entry name" value="MoeA N-terminal region -like"/>
    <property type="match status" value="1"/>
</dbReference>
<keyword evidence="2" id="KW-0812">Transmembrane</keyword>
<organism evidence="4 5">
    <name type="scientific">Plastorhodobacter daqingensis</name>
    <dbReference type="NCBI Taxonomy" id="1387281"/>
    <lineage>
        <taxon>Bacteria</taxon>
        <taxon>Pseudomonadati</taxon>
        <taxon>Pseudomonadota</taxon>
        <taxon>Alphaproteobacteria</taxon>
        <taxon>Rhodobacterales</taxon>
        <taxon>Paracoccaceae</taxon>
        <taxon>Plastorhodobacter</taxon>
    </lineage>
</organism>
<feature type="domain" description="MoeA N-terminal and linker" evidence="3">
    <location>
        <begin position="26"/>
        <end position="158"/>
    </location>
</feature>
<evidence type="ECO:0000313" key="5">
    <source>
        <dbReference type="Proteomes" id="UP001596516"/>
    </source>
</evidence>
<comment type="catalytic activity">
    <reaction evidence="1">
        <text>adenylyl-molybdopterin + molybdate = Mo-molybdopterin + AMP + H(+)</text>
        <dbReference type="Rhea" id="RHEA:35047"/>
        <dbReference type="ChEBI" id="CHEBI:15378"/>
        <dbReference type="ChEBI" id="CHEBI:36264"/>
        <dbReference type="ChEBI" id="CHEBI:62727"/>
        <dbReference type="ChEBI" id="CHEBI:71302"/>
        <dbReference type="ChEBI" id="CHEBI:456215"/>
    </reaction>
</comment>
<keyword evidence="1" id="KW-0479">Metal-binding</keyword>
<comment type="caution">
    <text evidence="4">The sequence shown here is derived from an EMBL/GenBank/DDBJ whole genome shotgun (WGS) entry which is preliminary data.</text>
</comment>
<sequence>MAAVAFARQSVYLPCMVSLTPLETCLAQALHGTAPVPAEMLGLAAAQGLVLAEDILLPCDHPVTAEALRAGYAVAALDLVGAGAGNPVPLGAASIVVPGEALPAGADAVLPQDGTDATAGLAEAIRPVVPGEGVRRSGHDGRRGDTILRAGLRLCPRARLVARLAGVETVPVRRPRLHVALEDARLEAFASALLRGLGAVTTDTDPHLSLRPARDHRPRLAFSPAETAWLGKDGSGLVLEVPARFDQAVAALLGLALPAMTALAGVSLALQTRPLSRKVVSTVGLTELLLLGGEGGSWHPQPVGTVTLAGLASATAFALLPPDSEGLPADRLLAAQPIAHLFG</sequence>
<keyword evidence="1" id="KW-0501">Molybdenum cofactor biosynthesis</keyword>